<organism evidence="1 2">
    <name type="scientific">Orbilia blumenaviensis</name>
    <dbReference type="NCBI Taxonomy" id="1796055"/>
    <lineage>
        <taxon>Eukaryota</taxon>
        <taxon>Fungi</taxon>
        <taxon>Dikarya</taxon>
        <taxon>Ascomycota</taxon>
        <taxon>Pezizomycotina</taxon>
        <taxon>Orbiliomycetes</taxon>
        <taxon>Orbiliales</taxon>
        <taxon>Orbiliaceae</taxon>
        <taxon>Orbilia</taxon>
    </lineage>
</organism>
<name>A0AAV9UC37_9PEZI</name>
<evidence type="ECO:0000313" key="2">
    <source>
        <dbReference type="Proteomes" id="UP001373714"/>
    </source>
</evidence>
<dbReference type="AlphaFoldDB" id="A0AAV9UC37"/>
<accession>A0AAV9UC37</accession>
<proteinExistence type="predicted"/>
<reference evidence="1 2" key="1">
    <citation type="submission" date="2019-10" db="EMBL/GenBank/DDBJ databases">
        <authorList>
            <person name="Palmer J.M."/>
        </authorList>
    </citation>
    <scope>NUCLEOTIDE SEQUENCE [LARGE SCALE GENOMIC DNA]</scope>
    <source>
        <strain evidence="1 2">TWF730</strain>
    </source>
</reference>
<dbReference type="EMBL" id="JAVHNS010000011">
    <property type="protein sequence ID" value="KAK6340040.1"/>
    <property type="molecule type" value="Genomic_DNA"/>
</dbReference>
<keyword evidence="2" id="KW-1185">Reference proteome</keyword>
<comment type="caution">
    <text evidence="1">The sequence shown here is derived from an EMBL/GenBank/DDBJ whole genome shotgun (WGS) entry which is preliminary data.</text>
</comment>
<sequence length="306" mass="34793">MSQQMQQAPSREERFLLTSQEREVFGKRLLESPAEKTFLEGQGRRALLEHIRRAVQAICNEPGPNTTRVDHFMVYFETETTLWSCFDSIIEAGALGDNWTLEKVGEELDELEVLYILFGMCSDNMALQIKTHVTKWVAETVPQLVPNVDDDVVDNVEIMPPEATWEGFDDTIEGWVDGVVGSGSTDYFRCTLEEYTREQGGFTIHYKTPKQRNHRQHWTCLGTLTTPEGNKIRVVGNSSTKDGSREAAAKEMLRRLADTWRGDRLLGGRSPIIFAETFLVFVRYPNDSLSDRSRTYLCDLVPTSIA</sequence>
<gene>
    <name evidence="1" type="ORF">TWF730_001815</name>
</gene>
<evidence type="ECO:0008006" key="3">
    <source>
        <dbReference type="Google" id="ProtNLM"/>
    </source>
</evidence>
<dbReference type="Gene3D" id="3.30.160.20">
    <property type="match status" value="1"/>
</dbReference>
<evidence type="ECO:0000313" key="1">
    <source>
        <dbReference type="EMBL" id="KAK6340040.1"/>
    </source>
</evidence>
<protein>
    <recommendedName>
        <fullName evidence="3">DRBM domain-containing protein</fullName>
    </recommendedName>
</protein>
<dbReference type="Proteomes" id="UP001373714">
    <property type="component" value="Unassembled WGS sequence"/>
</dbReference>